<sequence>MHARAIFLLASAVLPIIAAPMPTSNISPIPTAERRDDSSVSNFFRDLLRRVPVTEALPTKASYVVVDESKRDLDGQEEEGEDIVKRRIGFPKGGSSKRAIGFPGGGSDKRRIGFPKGGSSKRTIGFPKGGSSKRGIGFPAGGSDKRGIGFPAGGSDKRRIGFPKGGSSKRSIGFPAGGSDKRRIGFPKGGSRRRDVADDVDESSR</sequence>
<dbReference type="EMBL" id="PDWZ02000001">
    <property type="protein sequence ID" value="KAB2109858.1"/>
    <property type="molecule type" value="Genomic_DNA"/>
</dbReference>
<protein>
    <submittedName>
        <fullName evidence="1">Uncharacterized protein</fullName>
    </submittedName>
</protein>
<reference evidence="1 2" key="1">
    <citation type="journal article" date="2019" name="bioRxiv">
        <title>Genomics, evolutionary history and diagnostics of the Alternaria alternata species group including apple and Asian pear pathotypes.</title>
        <authorList>
            <person name="Armitage A.D."/>
            <person name="Cockerton H.M."/>
            <person name="Sreenivasaprasad S."/>
            <person name="Woodhall J.W."/>
            <person name="Lane C.R."/>
            <person name="Harrison R.J."/>
            <person name="Clarkson J.P."/>
        </authorList>
    </citation>
    <scope>NUCLEOTIDE SEQUENCE [LARGE SCALE GENOMIC DNA]</scope>
    <source>
        <strain evidence="1 2">FERA 650</strain>
    </source>
</reference>
<proteinExistence type="predicted"/>
<gene>
    <name evidence="1" type="ORF">AG0111_0g1820</name>
</gene>
<accession>A0ACB6FZK4</accession>
<dbReference type="Proteomes" id="UP000293547">
    <property type="component" value="Unassembled WGS sequence"/>
</dbReference>
<comment type="caution">
    <text evidence="1">The sequence shown here is derived from an EMBL/GenBank/DDBJ whole genome shotgun (WGS) entry which is preliminary data.</text>
</comment>
<evidence type="ECO:0000313" key="2">
    <source>
        <dbReference type="Proteomes" id="UP000293547"/>
    </source>
</evidence>
<name>A0ACB6FZK4_9PLEO</name>
<evidence type="ECO:0000313" key="1">
    <source>
        <dbReference type="EMBL" id="KAB2109858.1"/>
    </source>
</evidence>
<keyword evidence="2" id="KW-1185">Reference proteome</keyword>
<organism evidence="1 2">
    <name type="scientific">Alternaria gaisen</name>
    <dbReference type="NCBI Taxonomy" id="167740"/>
    <lineage>
        <taxon>Eukaryota</taxon>
        <taxon>Fungi</taxon>
        <taxon>Dikarya</taxon>
        <taxon>Ascomycota</taxon>
        <taxon>Pezizomycotina</taxon>
        <taxon>Dothideomycetes</taxon>
        <taxon>Pleosporomycetidae</taxon>
        <taxon>Pleosporales</taxon>
        <taxon>Pleosporineae</taxon>
        <taxon>Pleosporaceae</taxon>
        <taxon>Alternaria</taxon>
        <taxon>Alternaria sect. Alternaria</taxon>
    </lineage>
</organism>